<dbReference type="AlphaFoldDB" id="A0AAE3FJ77"/>
<dbReference type="InterPro" id="IPR023296">
    <property type="entry name" value="Glyco_hydro_beta-prop_sf"/>
</dbReference>
<evidence type="ECO:0000313" key="3">
    <source>
        <dbReference type="Proteomes" id="UP001139365"/>
    </source>
</evidence>
<evidence type="ECO:0000313" key="2">
    <source>
        <dbReference type="EMBL" id="MCI5756500.1"/>
    </source>
</evidence>
<comment type="caution">
    <text evidence="2">The sequence shown here is derived from an EMBL/GenBank/DDBJ whole genome shotgun (WGS) entry which is preliminary data.</text>
</comment>
<evidence type="ECO:0000256" key="1">
    <source>
        <dbReference type="SAM" id="SignalP"/>
    </source>
</evidence>
<keyword evidence="1" id="KW-0732">Signal</keyword>
<dbReference type="PROSITE" id="PS51257">
    <property type="entry name" value="PROKAR_LIPOPROTEIN"/>
    <property type="match status" value="1"/>
</dbReference>
<proteinExistence type="predicted"/>
<sequence length="832" mass="91651">MMKSAGRFAAVLLALLPLLASCGGGGKPEPPDSGTHPETTEGIVIAGEGDVLFTVVRPMNANEDEKKGAEAVAAVLGQFAGVTVRVSDDYLLHGEEPEANEILIGATNRRETADVMAELPENGYAVTVRNGKTVICGRSANLVGLAADYFIDTVLGYDTVSGGFRVKTEKLTVPKGLNYISEWSSPLTGYTIVYPYKKYNGREFVAAKLLRDRIEQTTGLRLTVTDDYEENEKEILIGRTRRAESGQVYSGLSSGGGYGRIGSRIVIFGATDYTVDAACDYFVNTVLGYDSVTGQRSGKPDFSPVESEKISYIDGGEKTAERLYNNIVIDGTWPPRDVDLADSSVIDIPYLRSEKDGGTHPGTVDISVGRQLFVDSFLVGKTNLKTTYHQAVPDKNPLITAEDGLLCLSHGGMAYDEKAGVVRMWFLMFGKTRFLRCMESRDGITWVKAGDSEALDSDASYVTVIENPKPSPDGSDRYVMLVRRSDNSFGWEKHYETARYASQLYCSSDGMKWKYVSEAGLCGDATTLSYNRFRNKWVFCLRDYSHFSKNVKRAVRYYECSDILKNGKFGMWQAVEWQRTDNLDKPDPTIGCEPEFYNLCTVSYESIQLGAFQYWLGPTNEEINKTGLPKITDIQLGYSRDGFHFSRPEREVPAIACSRKEGTWDYGYLHSVSSLLLTTDDELWFYYSGYRGGEKQDYAPAPEYSFPSIGRAVMRRDGFASLDGSGEVTTCRLTVKGGKYLFINAKADSLKAELIGSDGKVIPGYSADDCVPFSGDSCRAMLKWKGGDDLSFLDGSEFSIRFITGNAEFYSFWLSSGTDGDSGGYYGAGLIG</sequence>
<reference evidence="2 3" key="1">
    <citation type="submission" date="2022-03" db="EMBL/GenBank/DDBJ databases">
        <title>Metagenome-assembled genomes from swine fecal metagenomes.</title>
        <authorList>
            <person name="Holman D.B."/>
            <person name="Kommadath A."/>
        </authorList>
    </citation>
    <scope>NUCLEOTIDE SEQUENCE [LARGE SCALE GENOMIC DNA]</scope>
    <source>
        <strain evidence="2">SUG147</strain>
    </source>
</reference>
<gene>
    <name evidence="2" type="ORF">MR241_09445</name>
</gene>
<dbReference type="EMBL" id="JALEMU010000157">
    <property type="protein sequence ID" value="MCI5756500.1"/>
    <property type="molecule type" value="Genomic_DNA"/>
</dbReference>
<feature type="signal peptide" evidence="1">
    <location>
        <begin position="1"/>
        <end position="20"/>
    </location>
</feature>
<dbReference type="Proteomes" id="UP001139365">
    <property type="component" value="Unassembled WGS sequence"/>
</dbReference>
<dbReference type="SUPFAM" id="SSF75005">
    <property type="entry name" value="Arabinanase/levansucrase/invertase"/>
    <property type="match status" value="1"/>
</dbReference>
<accession>A0AAE3FJ77</accession>
<protein>
    <submittedName>
        <fullName evidence="2">Uncharacterized protein</fullName>
    </submittedName>
</protein>
<feature type="chain" id="PRO_5042022772" evidence="1">
    <location>
        <begin position="21"/>
        <end position="832"/>
    </location>
</feature>
<name>A0AAE3FJ77_9BACT</name>
<organism evidence="2 3">
    <name type="scientific">Candidatus Colimorpha enterica</name>
    <dbReference type="NCBI Taxonomy" id="3083063"/>
    <lineage>
        <taxon>Bacteria</taxon>
        <taxon>Pseudomonadati</taxon>
        <taxon>Bacteroidota</taxon>
        <taxon>Bacteroidia</taxon>
        <taxon>Bacteroidales</taxon>
        <taxon>Candidatus Colimorpha</taxon>
    </lineage>
</organism>